<dbReference type="Proteomes" id="UP000314294">
    <property type="component" value="Unassembled WGS sequence"/>
</dbReference>
<dbReference type="EMBL" id="SRLO01000040">
    <property type="protein sequence ID" value="TNN82283.1"/>
    <property type="molecule type" value="Genomic_DNA"/>
</dbReference>
<reference evidence="2 3" key="1">
    <citation type="submission" date="2019-03" db="EMBL/GenBank/DDBJ databases">
        <title>First draft genome of Liparis tanakae, snailfish: a comprehensive survey of snailfish specific genes.</title>
        <authorList>
            <person name="Kim W."/>
            <person name="Song I."/>
            <person name="Jeong J.-H."/>
            <person name="Kim D."/>
            <person name="Kim S."/>
            <person name="Ryu S."/>
            <person name="Song J.Y."/>
            <person name="Lee S.K."/>
        </authorList>
    </citation>
    <scope>NUCLEOTIDE SEQUENCE [LARGE SCALE GENOMIC DNA]</scope>
    <source>
        <tissue evidence="2">Muscle</tissue>
    </source>
</reference>
<name>A0A4Z2IYG1_9TELE</name>
<evidence type="ECO:0000256" key="1">
    <source>
        <dbReference type="SAM" id="MobiDB-lite"/>
    </source>
</evidence>
<sequence length="70" mass="7448">MEPESARQTACDISGWDGRDKVGCPVVLISRKEAVSESTAQAGLAQGALRARNDSSAHSQGLIRPLAQLW</sequence>
<evidence type="ECO:0000313" key="3">
    <source>
        <dbReference type="Proteomes" id="UP000314294"/>
    </source>
</evidence>
<accession>A0A4Z2IYG1</accession>
<keyword evidence="3" id="KW-1185">Reference proteome</keyword>
<evidence type="ECO:0000313" key="2">
    <source>
        <dbReference type="EMBL" id="TNN82283.1"/>
    </source>
</evidence>
<gene>
    <name evidence="2" type="ORF">EYF80_007403</name>
</gene>
<comment type="caution">
    <text evidence="2">The sequence shown here is derived from an EMBL/GenBank/DDBJ whole genome shotgun (WGS) entry which is preliminary data.</text>
</comment>
<proteinExistence type="predicted"/>
<organism evidence="2 3">
    <name type="scientific">Liparis tanakae</name>
    <name type="common">Tanaka's snailfish</name>
    <dbReference type="NCBI Taxonomy" id="230148"/>
    <lineage>
        <taxon>Eukaryota</taxon>
        <taxon>Metazoa</taxon>
        <taxon>Chordata</taxon>
        <taxon>Craniata</taxon>
        <taxon>Vertebrata</taxon>
        <taxon>Euteleostomi</taxon>
        <taxon>Actinopterygii</taxon>
        <taxon>Neopterygii</taxon>
        <taxon>Teleostei</taxon>
        <taxon>Neoteleostei</taxon>
        <taxon>Acanthomorphata</taxon>
        <taxon>Eupercaria</taxon>
        <taxon>Perciformes</taxon>
        <taxon>Cottioidei</taxon>
        <taxon>Cottales</taxon>
        <taxon>Liparidae</taxon>
        <taxon>Liparis</taxon>
    </lineage>
</organism>
<feature type="region of interest" description="Disordered" evidence="1">
    <location>
        <begin position="50"/>
        <end position="70"/>
    </location>
</feature>
<dbReference type="AlphaFoldDB" id="A0A4Z2IYG1"/>
<protein>
    <submittedName>
        <fullName evidence="2">Uncharacterized protein</fullName>
    </submittedName>
</protein>